<comment type="caution">
    <text evidence="1">The sequence shown here is derived from an EMBL/GenBank/DDBJ whole genome shotgun (WGS) entry which is preliminary data.</text>
</comment>
<keyword evidence="2" id="KW-1185">Reference proteome</keyword>
<dbReference type="Proteomes" id="UP000298003">
    <property type="component" value="Unassembled WGS sequence"/>
</dbReference>
<evidence type="ECO:0000313" key="1">
    <source>
        <dbReference type="EMBL" id="TFF04470.1"/>
    </source>
</evidence>
<dbReference type="GeneID" id="95686520"/>
<dbReference type="AlphaFoldDB" id="A0A4Y8QYM9"/>
<dbReference type="EMBL" id="SOZH01000012">
    <property type="protein sequence ID" value="TFF04470.1"/>
    <property type="molecule type" value="Genomic_DNA"/>
</dbReference>
<gene>
    <name evidence="1" type="ORF">E1O70_18720</name>
</gene>
<sequence length="144" mass="16005">MPTPITLIYAGRRLDTKNKAIHEWRLDHDRPLYYAKLAGSAIGGTYTVDGSIDGATVSVNPHTLRYSGTKDADPDQIALWQAEDQHTRAVVAEAAAERRHAKSTELDDALAPLLAIVQRTRTQAEARALIKVVSDKLTQAYWRR</sequence>
<accession>A0A4Y8QYM9</accession>
<reference evidence="1 2" key="1">
    <citation type="submission" date="2019-03" db="EMBL/GenBank/DDBJ databases">
        <title>Cellulosimicrobium funkei JCM14302 Assembly.</title>
        <authorList>
            <person name="Dou T."/>
        </authorList>
    </citation>
    <scope>NUCLEOTIDE SEQUENCE [LARGE SCALE GENOMIC DNA]</scope>
    <source>
        <strain evidence="1 2">JCM 14302</strain>
    </source>
</reference>
<proteinExistence type="predicted"/>
<protein>
    <submittedName>
        <fullName evidence="1">Uncharacterized protein</fullName>
    </submittedName>
</protein>
<evidence type="ECO:0000313" key="2">
    <source>
        <dbReference type="Proteomes" id="UP000298003"/>
    </source>
</evidence>
<name>A0A4Y8QYM9_9MICO</name>
<organism evidence="1 2">
    <name type="scientific">Cellulosimicrobium funkei</name>
    <dbReference type="NCBI Taxonomy" id="264251"/>
    <lineage>
        <taxon>Bacteria</taxon>
        <taxon>Bacillati</taxon>
        <taxon>Actinomycetota</taxon>
        <taxon>Actinomycetes</taxon>
        <taxon>Micrococcales</taxon>
        <taxon>Promicromonosporaceae</taxon>
        <taxon>Cellulosimicrobium</taxon>
    </lineage>
</organism>
<dbReference type="RefSeq" id="WP_061269330.1">
    <property type="nucleotide sequence ID" value="NZ_SOZH01000012.1"/>
</dbReference>